<comment type="caution">
    <text evidence="3">The sequence shown here is derived from an EMBL/GenBank/DDBJ whole genome shotgun (WGS) entry which is preliminary data.</text>
</comment>
<evidence type="ECO:0000313" key="4">
    <source>
        <dbReference type="Proteomes" id="UP000178602"/>
    </source>
</evidence>
<evidence type="ECO:0000259" key="2">
    <source>
        <dbReference type="PROSITE" id="PS51733"/>
    </source>
</evidence>
<dbReference type="CDD" id="cd16442">
    <property type="entry name" value="BPL"/>
    <property type="match status" value="1"/>
</dbReference>
<dbReference type="PANTHER" id="PTHR12835:SF5">
    <property type="entry name" value="BIOTIN--PROTEIN LIGASE"/>
    <property type="match status" value="1"/>
</dbReference>
<dbReference type="Proteomes" id="UP000178602">
    <property type="component" value="Unassembled WGS sequence"/>
</dbReference>
<accession>A0A1F4T499</accession>
<dbReference type="GO" id="GO:0004077">
    <property type="term" value="F:biotin--[biotin carboxyl-carrier protein] ligase activity"/>
    <property type="evidence" value="ECO:0007669"/>
    <property type="project" value="InterPro"/>
</dbReference>
<dbReference type="PROSITE" id="PS51733">
    <property type="entry name" value="BPL_LPL_CATALYTIC"/>
    <property type="match status" value="1"/>
</dbReference>
<feature type="domain" description="BPL/LPL catalytic" evidence="2">
    <location>
        <begin position="1"/>
        <end position="177"/>
    </location>
</feature>
<dbReference type="EMBL" id="MEUG01000001">
    <property type="protein sequence ID" value="OGC27420.1"/>
    <property type="molecule type" value="Genomic_DNA"/>
</dbReference>
<dbReference type="GO" id="GO:0005737">
    <property type="term" value="C:cytoplasm"/>
    <property type="evidence" value="ECO:0007669"/>
    <property type="project" value="TreeGrafter"/>
</dbReference>
<dbReference type="Gene3D" id="3.30.930.10">
    <property type="entry name" value="Bira Bifunctional Protein, Domain 2"/>
    <property type="match status" value="1"/>
</dbReference>
<keyword evidence="1 3" id="KW-0436">Ligase</keyword>
<dbReference type="InterPro" id="IPR004143">
    <property type="entry name" value="BPL_LPL_catalytic"/>
</dbReference>
<dbReference type="NCBIfam" id="TIGR00121">
    <property type="entry name" value="birA_ligase"/>
    <property type="match status" value="1"/>
</dbReference>
<dbReference type="InterPro" id="IPR004408">
    <property type="entry name" value="Biotin_CoA_COase_ligase"/>
</dbReference>
<evidence type="ECO:0000313" key="3">
    <source>
        <dbReference type="EMBL" id="OGC27420.1"/>
    </source>
</evidence>
<dbReference type="Pfam" id="PF03099">
    <property type="entry name" value="BPL_LplA_LipB"/>
    <property type="match status" value="1"/>
</dbReference>
<sequence length="181" mass="19941">MIIGRKIVHYPEIDSTSDEARRLVKLGEREGLVIVADRQTGGRGKPGSGWFSPEGNLYFSTLLKPYRNPPALAPITLFSALAARSALSRLVDLPIMIKWPNDLLVRGRKIAGVLVEGMGGYLIVGIGINVNMSEETLPMELRGKATSLIMETGTSHDLKRLSRLLIKELNDYYSMFLGGDK</sequence>
<dbReference type="AlphaFoldDB" id="A0A1F4T499"/>
<name>A0A1F4T499_UNCSA</name>
<gene>
    <name evidence="3" type="ORF">A3K49_00070</name>
</gene>
<dbReference type="SUPFAM" id="SSF55681">
    <property type="entry name" value="Class II aaRS and biotin synthetases"/>
    <property type="match status" value="1"/>
</dbReference>
<protein>
    <submittedName>
        <fullName evidence="3">Biotin--[acetyl-CoA-carboxylase] ligase</fullName>
    </submittedName>
</protein>
<proteinExistence type="predicted"/>
<evidence type="ECO:0000256" key="1">
    <source>
        <dbReference type="ARBA" id="ARBA00022598"/>
    </source>
</evidence>
<dbReference type="PANTHER" id="PTHR12835">
    <property type="entry name" value="BIOTIN PROTEIN LIGASE"/>
    <property type="match status" value="1"/>
</dbReference>
<dbReference type="InterPro" id="IPR045864">
    <property type="entry name" value="aa-tRNA-synth_II/BPL/LPL"/>
</dbReference>
<organism evidence="3 4">
    <name type="scientific">candidate division WOR-1 bacterium RIFOXYC12_FULL_54_18</name>
    <dbReference type="NCBI Taxonomy" id="1802584"/>
    <lineage>
        <taxon>Bacteria</taxon>
        <taxon>Bacillati</taxon>
        <taxon>Saganbacteria</taxon>
    </lineage>
</organism>
<reference evidence="3 4" key="1">
    <citation type="journal article" date="2016" name="Nat. Commun.">
        <title>Thousands of microbial genomes shed light on interconnected biogeochemical processes in an aquifer system.</title>
        <authorList>
            <person name="Anantharaman K."/>
            <person name="Brown C.T."/>
            <person name="Hug L.A."/>
            <person name="Sharon I."/>
            <person name="Castelle C.J."/>
            <person name="Probst A.J."/>
            <person name="Thomas B.C."/>
            <person name="Singh A."/>
            <person name="Wilkins M.J."/>
            <person name="Karaoz U."/>
            <person name="Brodie E.L."/>
            <person name="Williams K.H."/>
            <person name="Hubbard S.S."/>
            <person name="Banfield J.F."/>
        </authorList>
    </citation>
    <scope>NUCLEOTIDE SEQUENCE [LARGE SCALE GENOMIC DNA]</scope>
</reference>